<dbReference type="InterPro" id="IPR011009">
    <property type="entry name" value="Kinase-like_dom_sf"/>
</dbReference>
<dbReference type="InterPro" id="IPR015943">
    <property type="entry name" value="WD40/YVTN_repeat-like_dom_sf"/>
</dbReference>
<feature type="domain" description="Protein kinase" evidence="8">
    <location>
        <begin position="21"/>
        <end position="315"/>
    </location>
</feature>
<feature type="region of interest" description="Disordered" evidence="7">
    <location>
        <begin position="423"/>
        <end position="445"/>
    </location>
</feature>
<evidence type="ECO:0000256" key="4">
    <source>
        <dbReference type="ARBA" id="ARBA00022840"/>
    </source>
</evidence>
<keyword evidence="2" id="KW-0677">Repeat</keyword>
<dbReference type="InterPro" id="IPR008271">
    <property type="entry name" value="Ser/Thr_kinase_AS"/>
</dbReference>
<feature type="repeat" description="WD" evidence="5">
    <location>
        <begin position="667"/>
        <end position="708"/>
    </location>
</feature>
<dbReference type="SUPFAM" id="SSF50978">
    <property type="entry name" value="WD40 repeat-like"/>
    <property type="match status" value="1"/>
</dbReference>
<protein>
    <submittedName>
        <fullName evidence="9">Serine/threonine protein kinase</fullName>
    </submittedName>
</protein>
<dbReference type="GO" id="GO:0005524">
    <property type="term" value="F:ATP binding"/>
    <property type="evidence" value="ECO:0007669"/>
    <property type="project" value="UniProtKB-UniRule"/>
</dbReference>
<feature type="repeat" description="WD" evidence="5">
    <location>
        <begin position="625"/>
        <end position="666"/>
    </location>
</feature>
<dbReference type="Proteomes" id="UP001163152">
    <property type="component" value="Chromosome"/>
</dbReference>
<dbReference type="AlphaFoldDB" id="A0A9E8ZC06"/>
<dbReference type="PROSITE" id="PS00678">
    <property type="entry name" value="WD_REPEATS_1"/>
    <property type="match status" value="5"/>
</dbReference>
<dbReference type="SMART" id="SM00320">
    <property type="entry name" value="WD40"/>
    <property type="match status" value="7"/>
</dbReference>
<feature type="repeat" description="WD" evidence="5">
    <location>
        <begin position="709"/>
        <end position="742"/>
    </location>
</feature>
<dbReference type="RefSeq" id="WP_268610389.1">
    <property type="nucleotide sequence ID" value="NZ_CP113797.1"/>
</dbReference>
<evidence type="ECO:0000256" key="3">
    <source>
        <dbReference type="ARBA" id="ARBA00022741"/>
    </source>
</evidence>
<dbReference type="CDD" id="cd14014">
    <property type="entry name" value="STKc_PknB_like"/>
    <property type="match status" value="1"/>
</dbReference>
<evidence type="ECO:0000313" key="10">
    <source>
        <dbReference type="Proteomes" id="UP001163152"/>
    </source>
</evidence>
<dbReference type="Gene3D" id="2.130.10.10">
    <property type="entry name" value="YVTN repeat-like/Quinoprotein amine dehydrogenase"/>
    <property type="match status" value="4"/>
</dbReference>
<keyword evidence="10" id="KW-1185">Reference proteome</keyword>
<keyword evidence="9" id="KW-0723">Serine/threonine-protein kinase</keyword>
<accession>A0A9E8ZC06</accession>
<evidence type="ECO:0000313" key="9">
    <source>
        <dbReference type="EMBL" id="WAL60475.1"/>
    </source>
</evidence>
<keyword evidence="4 6" id="KW-0067">ATP-binding</keyword>
<reference evidence="9" key="1">
    <citation type="submission" date="2022-12" db="EMBL/GenBank/DDBJ databases">
        <title>Polyphasic identification of a Novel Hot-Spring Cyanobacterium Ocullathermofonsia sinensis gen nov. sp. nov. and Genomic Insights on its Adaptations to the Thermal Habitat.</title>
        <authorList>
            <person name="Daroch M."/>
            <person name="Tang J."/>
            <person name="Jiang Y."/>
        </authorList>
    </citation>
    <scope>NUCLEOTIDE SEQUENCE</scope>
    <source>
        <strain evidence="9">PKUAC-SCTA174</strain>
    </source>
</reference>
<dbReference type="PROSITE" id="PS50082">
    <property type="entry name" value="WD_REPEATS_2"/>
    <property type="match status" value="7"/>
</dbReference>
<dbReference type="PROSITE" id="PS00107">
    <property type="entry name" value="PROTEIN_KINASE_ATP"/>
    <property type="match status" value="1"/>
</dbReference>
<evidence type="ECO:0000256" key="7">
    <source>
        <dbReference type="SAM" id="MobiDB-lite"/>
    </source>
</evidence>
<dbReference type="InterPro" id="IPR017441">
    <property type="entry name" value="Protein_kinase_ATP_BS"/>
</dbReference>
<dbReference type="PROSITE" id="PS50011">
    <property type="entry name" value="PROTEIN_KINASE_DOM"/>
    <property type="match status" value="1"/>
</dbReference>
<dbReference type="Gene3D" id="1.10.510.10">
    <property type="entry name" value="Transferase(Phosphotransferase) domain 1"/>
    <property type="match status" value="1"/>
</dbReference>
<name>A0A9E8ZC06_9CYAN</name>
<dbReference type="SMART" id="SM00220">
    <property type="entry name" value="S_TKc"/>
    <property type="match status" value="1"/>
</dbReference>
<dbReference type="InterPro" id="IPR001680">
    <property type="entry name" value="WD40_rpt"/>
</dbReference>
<proteinExistence type="predicted"/>
<dbReference type="PROSITE" id="PS00108">
    <property type="entry name" value="PROTEIN_KINASE_ST"/>
    <property type="match status" value="1"/>
</dbReference>
<evidence type="ECO:0000256" key="1">
    <source>
        <dbReference type="ARBA" id="ARBA00022574"/>
    </source>
</evidence>
<organism evidence="9 10">
    <name type="scientific">Thermocoleostomius sinensis A174</name>
    <dbReference type="NCBI Taxonomy" id="2016057"/>
    <lineage>
        <taxon>Bacteria</taxon>
        <taxon>Bacillati</taxon>
        <taxon>Cyanobacteriota</taxon>
        <taxon>Cyanophyceae</taxon>
        <taxon>Oculatellales</taxon>
        <taxon>Oculatellaceae</taxon>
        <taxon>Thermocoleostomius</taxon>
    </lineage>
</organism>
<keyword evidence="1 5" id="KW-0853">WD repeat</keyword>
<dbReference type="Pfam" id="PF00069">
    <property type="entry name" value="Pkinase"/>
    <property type="match status" value="1"/>
</dbReference>
<dbReference type="EMBL" id="CP113797">
    <property type="protein sequence ID" value="WAL60475.1"/>
    <property type="molecule type" value="Genomic_DNA"/>
</dbReference>
<dbReference type="SUPFAM" id="SSF56112">
    <property type="entry name" value="Protein kinase-like (PK-like)"/>
    <property type="match status" value="1"/>
</dbReference>
<dbReference type="InterPro" id="IPR019775">
    <property type="entry name" value="WD40_repeat_CS"/>
</dbReference>
<evidence type="ECO:0000256" key="2">
    <source>
        <dbReference type="ARBA" id="ARBA00022737"/>
    </source>
</evidence>
<dbReference type="InterPro" id="IPR050349">
    <property type="entry name" value="WD_LIS1/nudF_dynein_reg"/>
</dbReference>
<dbReference type="InterPro" id="IPR036322">
    <property type="entry name" value="WD40_repeat_dom_sf"/>
</dbReference>
<dbReference type="CDD" id="cd00200">
    <property type="entry name" value="WD40"/>
    <property type="match status" value="1"/>
</dbReference>
<feature type="repeat" description="WD" evidence="5">
    <location>
        <begin position="499"/>
        <end position="540"/>
    </location>
</feature>
<dbReference type="PROSITE" id="PS50294">
    <property type="entry name" value="WD_REPEATS_REGION"/>
    <property type="match status" value="7"/>
</dbReference>
<evidence type="ECO:0000259" key="8">
    <source>
        <dbReference type="PROSITE" id="PS50011"/>
    </source>
</evidence>
<dbReference type="KEGG" id="tsin:OXH18_00335"/>
<keyword evidence="9" id="KW-0808">Transferase</keyword>
<feature type="binding site" evidence="6">
    <location>
        <position position="50"/>
    </location>
    <ligand>
        <name>ATP</name>
        <dbReference type="ChEBI" id="CHEBI:30616"/>
    </ligand>
</feature>
<feature type="repeat" description="WD" evidence="5">
    <location>
        <begin position="583"/>
        <end position="624"/>
    </location>
</feature>
<feature type="compositionally biased region" description="Polar residues" evidence="7">
    <location>
        <begin position="436"/>
        <end position="445"/>
    </location>
</feature>
<feature type="repeat" description="WD" evidence="5">
    <location>
        <begin position="457"/>
        <end position="498"/>
    </location>
</feature>
<dbReference type="Pfam" id="PF25173">
    <property type="entry name" value="Beta-prop_WDR3_1st"/>
    <property type="match status" value="1"/>
</dbReference>
<dbReference type="Pfam" id="PF00400">
    <property type="entry name" value="WD40"/>
    <property type="match status" value="2"/>
</dbReference>
<dbReference type="GO" id="GO:0004674">
    <property type="term" value="F:protein serine/threonine kinase activity"/>
    <property type="evidence" value="ECO:0007669"/>
    <property type="project" value="UniProtKB-KW"/>
</dbReference>
<gene>
    <name evidence="9" type="ORF">OXH18_00335</name>
</gene>
<dbReference type="Gene3D" id="3.30.200.20">
    <property type="entry name" value="Phosphorylase Kinase, domain 1"/>
    <property type="match status" value="1"/>
</dbReference>
<keyword evidence="3 6" id="KW-0547">Nucleotide-binding</keyword>
<dbReference type="PRINTS" id="PR00320">
    <property type="entry name" value="GPROTEINBRPT"/>
</dbReference>
<keyword evidence="9" id="KW-0418">Kinase</keyword>
<feature type="repeat" description="WD" evidence="5">
    <location>
        <begin position="541"/>
        <end position="582"/>
    </location>
</feature>
<sequence>MNFSQPLQSWLGQTIDDRQRYLLNQRIGGGGMGEVFLATDTLLGQSVALKLLNSKLANEQMRYRFEQEVAVSAALRSNHIVQVFDYGVTAEGYPFYVMEYLCGQTLGQLLKREKRLSVDRTVNIITQVCAGLSLAHQGVYLRWKGDKPGSSRDVVKVIHRDLKPDNIFLLPTSLGEFVKILDFGIAKIRTEHPDYTYATNMFMGTYQYASPEQLRAEKNLDARADIYSLGVILYKMLSGAPPFQFELEHQSEIQPSAAVWAVAHLTKPPIPLRDQPGCAHISPMLEAVVMRCLSKAPSQRFSSVLELTQALHTAVGLPDPEAIEATHAGQLPIIAQPAPLPLPSLSPPIEPELSDSPTEESCYHTAQEVVAGEKERETRRFSRSVVLLTLSGLTIAMALGTRVHSLWSAASLSLSNDLAGDSPITASQDGRGASSVPLNRSGHSPTVRTITTATQLLTGHTDTVWDVEISPDGRTVVSGSFDKSIRFWDVQTGNLKQTLLGHTDAVRAIAFSPNGTILASGSGDKTIKLWDLPTGKLRHTLLGHSAAVWSVAISPDGQTLASGGYDGVVKTWNVQTGELLQTFPEHYDSIWSVAISPDGQTLASGSYGGTIQIWELSTGRVIRTLAAHTDAVRSIDISADGRTLVSGSWDKTIKVWDLQTGELRYTLTGHSDRVLSVAISPNNQTVASSGIDRRIHLWNLQTGTLQHTLTGHSDWVIAVAFSPDGNQLVSGSKDKSIRLWQW</sequence>
<evidence type="ECO:0000256" key="5">
    <source>
        <dbReference type="PROSITE-ProRule" id="PRU00221"/>
    </source>
</evidence>
<dbReference type="InterPro" id="IPR000719">
    <property type="entry name" value="Prot_kinase_dom"/>
</dbReference>
<evidence type="ECO:0000256" key="6">
    <source>
        <dbReference type="PROSITE-ProRule" id="PRU10141"/>
    </source>
</evidence>
<dbReference type="InterPro" id="IPR020472">
    <property type="entry name" value="WD40_PAC1"/>
</dbReference>
<dbReference type="PANTHER" id="PTHR44129">
    <property type="entry name" value="WD REPEAT-CONTAINING PROTEIN POP1"/>
    <property type="match status" value="1"/>
</dbReference>